<feature type="region of interest" description="Disordered" evidence="2">
    <location>
        <begin position="1"/>
        <end position="27"/>
    </location>
</feature>
<dbReference type="Pfam" id="PF00501">
    <property type="entry name" value="AMP-binding"/>
    <property type="match status" value="1"/>
</dbReference>
<keyword evidence="6" id="KW-0436">Ligase</keyword>
<evidence type="ECO:0000259" key="5">
    <source>
        <dbReference type="Pfam" id="PF16177"/>
    </source>
</evidence>
<accession>A0A3S5Y3K7</accession>
<dbReference type="InterPro" id="IPR032387">
    <property type="entry name" value="ACAS_N"/>
</dbReference>
<dbReference type="AlphaFoldDB" id="A0A3S5Y3K7"/>
<dbReference type="PROSITE" id="PS00455">
    <property type="entry name" value="AMP_BINDING"/>
    <property type="match status" value="1"/>
</dbReference>
<dbReference type="InterPro" id="IPR042099">
    <property type="entry name" value="ANL_N_sf"/>
</dbReference>
<feature type="domain" description="Acetyl-coenzyme A synthetase N-terminal" evidence="5">
    <location>
        <begin position="34"/>
        <end position="88"/>
    </location>
</feature>
<organism evidence="6">
    <name type="scientific">Rhodococcus hoagii (strain 103S)</name>
    <name type="common">Rhodococcus equi</name>
    <dbReference type="NCBI Taxonomy" id="685727"/>
    <lineage>
        <taxon>Bacteria</taxon>
        <taxon>Bacillati</taxon>
        <taxon>Actinomycetota</taxon>
        <taxon>Actinomycetes</taxon>
        <taxon>Mycobacteriales</taxon>
        <taxon>Nocardiaceae</taxon>
        <taxon>Prescottella</taxon>
    </lineage>
</organism>
<dbReference type="GO" id="GO:0050218">
    <property type="term" value="F:propionate-CoA ligase activity"/>
    <property type="evidence" value="ECO:0007669"/>
    <property type="project" value="TreeGrafter"/>
</dbReference>
<dbReference type="FunFam" id="3.30.300.30:FF:000017">
    <property type="entry name" value="Acyl-CoA synthetase short-chain family member 3"/>
    <property type="match status" value="1"/>
</dbReference>
<feature type="compositionally biased region" description="Polar residues" evidence="2">
    <location>
        <begin position="1"/>
        <end position="16"/>
    </location>
</feature>
<evidence type="ECO:0000256" key="1">
    <source>
        <dbReference type="ARBA" id="ARBA00006432"/>
    </source>
</evidence>
<evidence type="ECO:0000313" key="6">
    <source>
        <dbReference type="EMBL" id="CBH47109.1"/>
    </source>
</evidence>
<dbReference type="InterPro" id="IPR000873">
    <property type="entry name" value="AMP-dep_synth/lig_dom"/>
</dbReference>
<dbReference type="FunFam" id="3.40.50.12780:FF:000011">
    <property type="entry name" value="Acetyl-coenzyme A synthetase 2-like, mitochondrial"/>
    <property type="match status" value="1"/>
</dbReference>
<evidence type="ECO:0000313" key="7">
    <source>
        <dbReference type="Proteomes" id="UP000006892"/>
    </source>
</evidence>
<dbReference type="InterPro" id="IPR020845">
    <property type="entry name" value="AMP-binding_CS"/>
</dbReference>
<dbReference type="Gene3D" id="3.40.50.12780">
    <property type="entry name" value="N-terminal domain of ligase-like"/>
    <property type="match status" value="1"/>
</dbReference>
<dbReference type="SUPFAM" id="SSF56801">
    <property type="entry name" value="Acetyl-CoA synthetase-like"/>
    <property type="match status" value="1"/>
</dbReference>
<evidence type="ECO:0000259" key="3">
    <source>
        <dbReference type="Pfam" id="PF00501"/>
    </source>
</evidence>
<dbReference type="NCBIfam" id="NF001208">
    <property type="entry name" value="PRK00174.1"/>
    <property type="match status" value="1"/>
</dbReference>
<dbReference type="EMBL" id="FN563149">
    <property type="protein sequence ID" value="CBH47109.1"/>
    <property type="molecule type" value="Genomic_DNA"/>
</dbReference>
<evidence type="ECO:0000259" key="4">
    <source>
        <dbReference type="Pfam" id="PF13193"/>
    </source>
</evidence>
<name>A0A3S5Y3K7_RHOH1</name>
<gene>
    <name evidence="6" type="ordered locus">REQ_10070</name>
</gene>
<dbReference type="Pfam" id="PF13193">
    <property type="entry name" value="AMP-binding_C"/>
    <property type="match status" value="1"/>
</dbReference>
<dbReference type="CDD" id="cd05967">
    <property type="entry name" value="PrpE"/>
    <property type="match status" value="1"/>
</dbReference>
<dbReference type="PANTHER" id="PTHR43347">
    <property type="entry name" value="ACYL-COA SYNTHETASE"/>
    <property type="match status" value="1"/>
</dbReference>
<dbReference type="Proteomes" id="UP001154400">
    <property type="component" value="Chromosome"/>
</dbReference>
<dbReference type="GO" id="GO:0070013">
    <property type="term" value="C:intracellular organelle lumen"/>
    <property type="evidence" value="ECO:0007669"/>
    <property type="project" value="UniProtKB-ARBA"/>
</dbReference>
<dbReference type="KEGG" id="req:REQ_10070"/>
<dbReference type="PANTHER" id="PTHR43347:SF3">
    <property type="entry name" value="ACYL-COA SYNTHETASE SHORT-CHAIN FAMILY MEMBER 3, MITOCHONDRIAL"/>
    <property type="match status" value="1"/>
</dbReference>
<dbReference type="InterPro" id="IPR045851">
    <property type="entry name" value="AMP-bd_C_sf"/>
</dbReference>
<reference evidence="6" key="1">
    <citation type="journal article" date="2010" name="PLoS Genet.">
        <title>The genome of a pathogenic rhodococcus: cooptive virulence underpinned by key gene acquisitions.</title>
        <authorList>
            <person name="Letek M."/>
            <person name="Gonzalez P."/>
            <person name="Macarthur I."/>
            <person name="Rodriguez H."/>
            <person name="Freeman T.C."/>
            <person name="Valero-Rello A."/>
            <person name="Blanco M."/>
            <person name="Buckley T."/>
            <person name="Cherevach I."/>
            <person name="Fahey R."/>
            <person name="Hapeshi A."/>
            <person name="Holdstock J."/>
            <person name="Leadon D."/>
            <person name="Navas J."/>
            <person name="Ocampo A."/>
            <person name="Quail M.A."/>
            <person name="Sanders M."/>
            <person name="Scortti M.M."/>
            <person name="Prescott J.F."/>
            <person name="Fogarty U."/>
            <person name="Meijer W.G."/>
            <person name="Parkhill J."/>
            <person name="Bentley S.D."/>
            <person name="Vazquez-Boland J.A."/>
        </authorList>
    </citation>
    <scope>NUCLEOTIDE SEQUENCE [LARGE SCALE GENOMIC DNA]</scope>
    <source>
        <strain evidence="6 7">103S</strain>
    </source>
</reference>
<comment type="similarity">
    <text evidence="1">Belongs to the ATP-dependent AMP-binding enzyme family.</text>
</comment>
<feature type="domain" description="AMP-binding enzyme C-terminal" evidence="4">
    <location>
        <begin position="546"/>
        <end position="624"/>
    </location>
</feature>
<feature type="domain" description="AMP-dependent synthetase/ligase" evidence="3">
    <location>
        <begin position="96"/>
        <end position="482"/>
    </location>
</feature>
<dbReference type="Pfam" id="PF16177">
    <property type="entry name" value="ACAS_N"/>
    <property type="match status" value="1"/>
</dbReference>
<sequence>MHHSCTLTRASPTQCQDPRGHESMSTAEHASGAYAEAFRRSVEDPDGYWLAAAEAVEWDTAPTRALDDSNAPMYRWFPDATLNTCFNALDRHVRDGRGDQAALIWDSAMVPAQRTYTYAELLAEVARFAGVLSEQGVVAGDRVVIYMPMIPEAAIAMLACARIGAVHSVVFGGFAAKELATRIDDAQPVVLVTASGGLEPGRTIEYLPMVDQALDMSAHPPHTVIVKNREAVPGSAGDFRDRGAAWFDWDELAADAKDAAPVSVAATDPLYILYTSGTTGKPKGVVRDNGGHAVALTWSMRNIYDLGPGQVMWTASDVGWVVGHSYIVYAPLLAGATTVMYEGKPVGTPDAGAFWRVIQEHNVSALFTAPTAIRAIRKADPEAAELAKYDISSMATLFAAGERLDPDTYVWATEKLGVPVIDHWWQTETGWAICANLRGLEPMPIKAGSPTVPVPGYRVGIVDGEGSPVGAGTEGNIVIALPLPPGTLAGLWRDEDRYTKSYLSTFDGYYLTGDSGYIDEDGYVFVLGRSDDVINVAGHRLSTGSMEAVVASHPAVAECAVIGIHDELKGQRPSGYVVLKAGAEIEDDVLRKELIAMVREQIGAVATFRDVTVVQALPKTRSGKILRKTMRQIADNDEYTVPSTIEDPSVIDALEKLLRG</sequence>
<dbReference type="InterPro" id="IPR025110">
    <property type="entry name" value="AMP-bd_C"/>
</dbReference>
<dbReference type="Gene3D" id="3.30.300.30">
    <property type="match status" value="1"/>
</dbReference>
<proteinExistence type="inferred from homology"/>
<evidence type="ECO:0000256" key="2">
    <source>
        <dbReference type="SAM" id="MobiDB-lite"/>
    </source>
</evidence>
<protein>
    <submittedName>
        <fullName evidence="6">Acyl-CoA ligase/synthetase</fullName>
    </submittedName>
</protein>